<reference evidence="1" key="2">
    <citation type="journal article" date="2021" name="PeerJ">
        <title>Extensive microbial diversity within the chicken gut microbiome revealed by metagenomics and culture.</title>
        <authorList>
            <person name="Gilroy R."/>
            <person name="Ravi A."/>
            <person name="Getino M."/>
            <person name="Pursley I."/>
            <person name="Horton D.L."/>
            <person name="Alikhan N.F."/>
            <person name="Baker D."/>
            <person name="Gharbi K."/>
            <person name="Hall N."/>
            <person name="Watson M."/>
            <person name="Adriaenssens E.M."/>
            <person name="Foster-Nyarko E."/>
            <person name="Jarju S."/>
            <person name="Secka A."/>
            <person name="Antonio M."/>
            <person name="Oren A."/>
            <person name="Chaudhuri R.R."/>
            <person name="La Ragione R."/>
            <person name="Hildebrand F."/>
            <person name="Pallen M.J."/>
        </authorList>
    </citation>
    <scope>NUCLEOTIDE SEQUENCE</scope>
    <source>
        <strain evidence="1">10192</strain>
    </source>
</reference>
<dbReference type="AlphaFoldDB" id="A0A9D9DNS6"/>
<protein>
    <submittedName>
        <fullName evidence="1">Uncharacterized protein</fullName>
    </submittedName>
</protein>
<proteinExistence type="predicted"/>
<reference evidence="1" key="1">
    <citation type="submission" date="2020-10" db="EMBL/GenBank/DDBJ databases">
        <authorList>
            <person name="Gilroy R."/>
        </authorList>
    </citation>
    <scope>NUCLEOTIDE SEQUENCE</scope>
    <source>
        <strain evidence="1">10192</strain>
    </source>
</reference>
<organism evidence="1 2">
    <name type="scientific">Candidatus Scatousia excrementipullorum</name>
    <dbReference type="NCBI Taxonomy" id="2840936"/>
    <lineage>
        <taxon>Bacteria</taxon>
        <taxon>Candidatus Scatousia</taxon>
    </lineage>
</organism>
<dbReference type="Proteomes" id="UP000823632">
    <property type="component" value="Unassembled WGS sequence"/>
</dbReference>
<sequence>MNKVTYQKTKYYTLFGKTLFKTTEIYTEYSKEDVEDEDLPPIEVKQDYYNREF</sequence>
<name>A0A9D9DNS6_9BACT</name>
<evidence type="ECO:0000313" key="2">
    <source>
        <dbReference type="Proteomes" id="UP000823632"/>
    </source>
</evidence>
<comment type="caution">
    <text evidence="1">The sequence shown here is derived from an EMBL/GenBank/DDBJ whole genome shotgun (WGS) entry which is preliminary data.</text>
</comment>
<gene>
    <name evidence="1" type="ORF">IAC76_05850</name>
</gene>
<dbReference type="EMBL" id="JADIND010000122">
    <property type="protein sequence ID" value="MBO8430893.1"/>
    <property type="molecule type" value="Genomic_DNA"/>
</dbReference>
<accession>A0A9D9DNS6</accession>
<evidence type="ECO:0000313" key="1">
    <source>
        <dbReference type="EMBL" id="MBO8430893.1"/>
    </source>
</evidence>